<evidence type="ECO:0000313" key="2">
    <source>
        <dbReference type="EMBL" id="MDW9252007.1"/>
    </source>
</evidence>
<reference evidence="2" key="1">
    <citation type="submission" date="2018-08" db="EMBL/GenBank/DDBJ databases">
        <title>Identification of Burkholderia cepacia strains that express a Burkholderia pseudomallei-like capsular polysaccharide.</title>
        <authorList>
            <person name="Burtnick M.N."/>
            <person name="Vongsouvath M."/>
            <person name="Newton P."/>
            <person name="Wuthiekanun V."/>
            <person name="Limmathurotsakul D."/>
            <person name="Brett P.J."/>
            <person name="Chantratita N."/>
            <person name="Dance D.A."/>
        </authorList>
    </citation>
    <scope>NUCLEOTIDE SEQUENCE</scope>
    <source>
        <strain evidence="2">SBXCC001</strain>
    </source>
</reference>
<dbReference type="EMBL" id="QXCT01000001">
    <property type="protein sequence ID" value="MDW9252007.1"/>
    <property type="molecule type" value="Genomic_DNA"/>
</dbReference>
<proteinExistence type="predicted"/>
<sequence length="75" mass="7926">MRESGAAAVAAHASRKRQASSVKRQASSVKRQASSVKRQASSVERRAKSEERRARRAGPSASGRARRGATGSGHP</sequence>
<dbReference type="Proteomes" id="UP001272137">
    <property type="component" value="Unassembled WGS sequence"/>
</dbReference>
<organism evidence="2 3">
    <name type="scientific">Burkholderia thailandensis</name>
    <dbReference type="NCBI Taxonomy" id="57975"/>
    <lineage>
        <taxon>Bacteria</taxon>
        <taxon>Pseudomonadati</taxon>
        <taxon>Pseudomonadota</taxon>
        <taxon>Betaproteobacteria</taxon>
        <taxon>Burkholderiales</taxon>
        <taxon>Burkholderiaceae</taxon>
        <taxon>Burkholderia</taxon>
        <taxon>pseudomallei group</taxon>
    </lineage>
</organism>
<evidence type="ECO:0008006" key="4">
    <source>
        <dbReference type="Google" id="ProtNLM"/>
    </source>
</evidence>
<feature type="region of interest" description="Disordered" evidence="1">
    <location>
        <begin position="1"/>
        <end position="75"/>
    </location>
</feature>
<feature type="compositionally biased region" description="Polar residues" evidence="1">
    <location>
        <begin position="19"/>
        <end position="39"/>
    </location>
</feature>
<feature type="compositionally biased region" description="Basic and acidic residues" evidence="1">
    <location>
        <begin position="43"/>
        <end position="53"/>
    </location>
</feature>
<comment type="caution">
    <text evidence="2">The sequence shown here is derived from an EMBL/GenBank/DDBJ whole genome shotgun (WGS) entry which is preliminary data.</text>
</comment>
<feature type="compositionally biased region" description="Low complexity" evidence="1">
    <location>
        <begin position="57"/>
        <end position="69"/>
    </location>
</feature>
<dbReference type="NCBIfam" id="NF041631">
    <property type="entry name" value="KRQAASG_repeat"/>
    <property type="match status" value="2"/>
</dbReference>
<protein>
    <recommendedName>
        <fullName evidence="4">6-phosphofructokinase</fullName>
    </recommendedName>
</protein>
<evidence type="ECO:0000256" key="1">
    <source>
        <dbReference type="SAM" id="MobiDB-lite"/>
    </source>
</evidence>
<gene>
    <name evidence="2" type="ORF">C7S16_6864</name>
</gene>
<accession>A0AAW9CNR0</accession>
<evidence type="ECO:0000313" key="3">
    <source>
        <dbReference type="Proteomes" id="UP001272137"/>
    </source>
</evidence>
<name>A0AAW9CNR0_BURTH</name>
<feature type="compositionally biased region" description="Low complexity" evidence="1">
    <location>
        <begin position="1"/>
        <end position="12"/>
    </location>
</feature>
<dbReference type="AlphaFoldDB" id="A0AAW9CNR0"/>